<evidence type="ECO:0000256" key="1">
    <source>
        <dbReference type="SAM" id="MobiDB-lite"/>
    </source>
</evidence>
<protein>
    <submittedName>
        <fullName evidence="2">Uncharacterized protein</fullName>
    </submittedName>
</protein>
<organism evidence="2 3">
    <name type="scientific">Symbiodinium microadriaticum</name>
    <name type="common">Dinoflagellate</name>
    <name type="synonym">Zooxanthella microadriatica</name>
    <dbReference type="NCBI Taxonomy" id="2951"/>
    <lineage>
        <taxon>Eukaryota</taxon>
        <taxon>Sar</taxon>
        <taxon>Alveolata</taxon>
        <taxon>Dinophyceae</taxon>
        <taxon>Suessiales</taxon>
        <taxon>Symbiodiniaceae</taxon>
        <taxon>Symbiodinium</taxon>
    </lineage>
</organism>
<comment type="caution">
    <text evidence="2">The sequence shown here is derived from an EMBL/GenBank/DDBJ whole genome shotgun (WGS) entry which is preliminary data.</text>
</comment>
<dbReference type="Proteomes" id="UP000186817">
    <property type="component" value="Unassembled WGS sequence"/>
</dbReference>
<dbReference type="OrthoDB" id="435575at2759"/>
<accession>A0A1Q9BYC0</accession>
<reference evidence="2 3" key="1">
    <citation type="submission" date="2016-02" db="EMBL/GenBank/DDBJ databases">
        <title>Genome analysis of coral dinoflagellate symbionts highlights evolutionary adaptations to a symbiotic lifestyle.</title>
        <authorList>
            <person name="Aranda M."/>
            <person name="Li Y."/>
            <person name="Liew Y.J."/>
            <person name="Baumgarten S."/>
            <person name="Simakov O."/>
            <person name="Wilson M."/>
            <person name="Piel J."/>
            <person name="Ashoor H."/>
            <person name="Bougouffa S."/>
            <person name="Bajic V.B."/>
            <person name="Ryu T."/>
            <person name="Ravasi T."/>
            <person name="Bayer T."/>
            <person name="Micklem G."/>
            <person name="Kim H."/>
            <person name="Bhak J."/>
            <person name="Lajeunesse T.C."/>
            <person name="Voolstra C.R."/>
        </authorList>
    </citation>
    <scope>NUCLEOTIDE SEQUENCE [LARGE SCALE GENOMIC DNA]</scope>
    <source>
        <strain evidence="2 3">CCMP2467</strain>
    </source>
</reference>
<dbReference type="InterPro" id="IPR001227">
    <property type="entry name" value="Ac_transferase_dom_sf"/>
</dbReference>
<dbReference type="EMBL" id="LSRX01002332">
    <property type="protein sequence ID" value="OLP75676.1"/>
    <property type="molecule type" value="Genomic_DNA"/>
</dbReference>
<dbReference type="Gene3D" id="3.40.366.10">
    <property type="entry name" value="Malonyl-Coenzyme A Acyl Carrier Protein, domain 2"/>
    <property type="match status" value="1"/>
</dbReference>
<gene>
    <name evidence="2" type="ORF">AK812_SmicGene44491</name>
</gene>
<keyword evidence="3" id="KW-1185">Reference proteome</keyword>
<dbReference type="AlphaFoldDB" id="A0A1Q9BYC0"/>
<proteinExistence type="predicted"/>
<dbReference type="GO" id="GO:0016740">
    <property type="term" value="F:transferase activity"/>
    <property type="evidence" value="ECO:0007669"/>
    <property type="project" value="InterPro"/>
</dbReference>
<evidence type="ECO:0000313" key="2">
    <source>
        <dbReference type="EMBL" id="OLP75676.1"/>
    </source>
</evidence>
<sequence length="344" mass="36723">MPVPAGIVQVVAKGEEGEEQDLLSVTLCGASAEDPGEGPHQTDDLEDGTSNFAPVPGELPRGGAARIPFVSAISEAQLAELPEGHWQRWQRSPVKFAEALSLARRLSESKLGRGRATVLEMGAHPVLAAAIQATFSDGLRYASSMRRGEHAAPFLRHQRAGLGPGFRRGLSRALRGFSFGGRELCHTTSFAAQGIASQQLVLLTEALKPFFPGLAAHDLYRFSSIEALLDWGVEESQAPRPVRKMQEPTPELHFEILGCALRLPGGGADSPPPGSFWSMLLEDDQDSAFAFKEGAKGRVSSAQVRPPRRHAGGRGCWGRRCRGRGHGPAARLCIAAGGRDAVCG</sequence>
<evidence type="ECO:0000313" key="3">
    <source>
        <dbReference type="Proteomes" id="UP000186817"/>
    </source>
</evidence>
<name>A0A1Q9BYC0_SYMMI</name>
<feature type="region of interest" description="Disordered" evidence="1">
    <location>
        <begin position="29"/>
        <end position="58"/>
    </location>
</feature>